<proteinExistence type="predicted"/>
<sequence length="21" mass="2477">DALRRYGQIIYGDSSARFHHN</sequence>
<evidence type="ECO:0000313" key="2">
    <source>
        <dbReference type="Proteomes" id="UP000663891"/>
    </source>
</evidence>
<comment type="caution">
    <text evidence="1">The sequence shown here is derived from an EMBL/GenBank/DDBJ whole genome shotgun (WGS) entry which is preliminary data.</text>
</comment>
<gene>
    <name evidence="1" type="ORF">VCS650_LOCUS44005</name>
</gene>
<dbReference type="AlphaFoldDB" id="A0A815W523"/>
<dbReference type="EMBL" id="CAJNON010007010">
    <property type="protein sequence ID" value="CAF1540747.1"/>
    <property type="molecule type" value="Genomic_DNA"/>
</dbReference>
<protein>
    <submittedName>
        <fullName evidence="1">Uncharacterized protein</fullName>
    </submittedName>
</protein>
<organism evidence="1 2">
    <name type="scientific">Adineta steineri</name>
    <dbReference type="NCBI Taxonomy" id="433720"/>
    <lineage>
        <taxon>Eukaryota</taxon>
        <taxon>Metazoa</taxon>
        <taxon>Spiralia</taxon>
        <taxon>Gnathifera</taxon>
        <taxon>Rotifera</taxon>
        <taxon>Eurotatoria</taxon>
        <taxon>Bdelloidea</taxon>
        <taxon>Adinetida</taxon>
        <taxon>Adinetidae</taxon>
        <taxon>Adineta</taxon>
    </lineage>
</organism>
<feature type="non-terminal residue" evidence="1">
    <location>
        <position position="1"/>
    </location>
</feature>
<evidence type="ECO:0000313" key="1">
    <source>
        <dbReference type="EMBL" id="CAF1540747.1"/>
    </source>
</evidence>
<name>A0A815W523_9BILA</name>
<accession>A0A815W523</accession>
<reference evidence="1" key="1">
    <citation type="submission" date="2021-02" db="EMBL/GenBank/DDBJ databases">
        <authorList>
            <person name="Nowell W R."/>
        </authorList>
    </citation>
    <scope>NUCLEOTIDE SEQUENCE</scope>
</reference>
<dbReference type="Proteomes" id="UP000663891">
    <property type="component" value="Unassembled WGS sequence"/>
</dbReference>